<keyword evidence="5" id="KW-1185">Reference proteome</keyword>
<keyword evidence="3" id="KW-0175">Coiled coil</keyword>
<dbReference type="GO" id="GO:0005737">
    <property type="term" value="C:cytoplasm"/>
    <property type="evidence" value="ECO:0007669"/>
    <property type="project" value="TreeGrafter"/>
</dbReference>
<comment type="caution">
    <text evidence="4">The sequence shown here is derived from an EMBL/GenBank/DDBJ whole genome shotgun (WGS) entry which is preliminary data.</text>
</comment>
<dbReference type="STRING" id="10195.A0A3M7RKR9"/>
<dbReference type="GO" id="GO:1990115">
    <property type="term" value="P:RNA polymerase III assembly"/>
    <property type="evidence" value="ECO:0007669"/>
    <property type="project" value="TreeGrafter"/>
</dbReference>
<evidence type="ECO:0000256" key="3">
    <source>
        <dbReference type="SAM" id="Coils"/>
    </source>
</evidence>
<dbReference type="Gene3D" id="1.10.287.370">
    <property type="match status" value="1"/>
</dbReference>
<sequence length="161" mass="18288">MSSQPEAQGEAINLTKLSLQQLDQLKNQLTQEVNVLQESLSRLKMVQQSFVSSDISLEQLKKVEEQKYMLVPLTGSLYVPGKLISNSKVTVDIGTGYYVKKSVEDAKKYFEKKIQFLAKQMEQLQPILQQKVLVREDVMDVFTQKYQIQLQAQKSATAGSQ</sequence>
<evidence type="ECO:0000313" key="4">
    <source>
        <dbReference type="EMBL" id="RNA24131.1"/>
    </source>
</evidence>
<dbReference type="PANTHER" id="PTHR12674">
    <property type="entry name" value="PREFOLDIN SUBUNIT 5"/>
    <property type="match status" value="1"/>
</dbReference>
<dbReference type="NCBIfam" id="TIGR00293">
    <property type="entry name" value="prefoldin subunit alpha"/>
    <property type="match status" value="1"/>
</dbReference>
<dbReference type="InterPro" id="IPR004127">
    <property type="entry name" value="Prefoldin_subunit_alpha"/>
</dbReference>
<dbReference type="GO" id="GO:0051082">
    <property type="term" value="F:unfolded protein binding"/>
    <property type="evidence" value="ECO:0007669"/>
    <property type="project" value="InterPro"/>
</dbReference>
<proteinExistence type="inferred from homology"/>
<dbReference type="InterPro" id="IPR011599">
    <property type="entry name" value="PFD_alpha_archaea"/>
</dbReference>
<evidence type="ECO:0000256" key="1">
    <source>
        <dbReference type="ARBA" id="ARBA00010048"/>
    </source>
</evidence>
<dbReference type="GO" id="GO:1990114">
    <property type="term" value="P:RNA polymerase II core complex assembly"/>
    <property type="evidence" value="ECO:0007669"/>
    <property type="project" value="TreeGrafter"/>
</dbReference>
<dbReference type="SUPFAM" id="SSF46579">
    <property type="entry name" value="Prefoldin"/>
    <property type="match status" value="1"/>
</dbReference>
<evidence type="ECO:0000313" key="5">
    <source>
        <dbReference type="Proteomes" id="UP000276133"/>
    </source>
</evidence>
<dbReference type="InterPro" id="IPR009053">
    <property type="entry name" value="Prefoldin"/>
</dbReference>
<dbReference type="PANTHER" id="PTHR12674:SF2">
    <property type="entry name" value="PREFOLDIN SUBUNIT 5"/>
    <property type="match status" value="1"/>
</dbReference>
<dbReference type="GO" id="GO:0016272">
    <property type="term" value="C:prefoldin complex"/>
    <property type="evidence" value="ECO:0007669"/>
    <property type="project" value="InterPro"/>
</dbReference>
<evidence type="ECO:0000256" key="2">
    <source>
        <dbReference type="ARBA" id="ARBA00023186"/>
    </source>
</evidence>
<dbReference type="GO" id="GO:0006457">
    <property type="term" value="P:protein folding"/>
    <property type="evidence" value="ECO:0007669"/>
    <property type="project" value="InterPro"/>
</dbReference>
<dbReference type="EMBL" id="REGN01003165">
    <property type="protein sequence ID" value="RNA24131.1"/>
    <property type="molecule type" value="Genomic_DNA"/>
</dbReference>
<gene>
    <name evidence="4" type="ORF">BpHYR1_027994</name>
</gene>
<dbReference type="AlphaFoldDB" id="A0A3M7RKR9"/>
<dbReference type="FunFam" id="1.10.287.370:FF:000004">
    <property type="entry name" value="Probable prefoldin subunit 5"/>
    <property type="match status" value="1"/>
</dbReference>
<dbReference type="GO" id="GO:1990113">
    <property type="term" value="P:RNA polymerase I assembly"/>
    <property type="evidence" value="ECO:0007669"/>
    <property type="project" value="TreeGrafter"/>
</dbReference>
<comment type="similarity">
    <text evidence="1">Belongs to the prefoldin subunit alpha family.</text>
</comment>
<dbReference type="OrthoDB" id="10267474at2759"/>
<dbReference type="CDD" id="cd23157">
    <property type="entry name" value="Prefoldin_5"/>
    <property type="match status" value="1"/>
</dbReference>
<dbReference type="Pfam" id="PF02996">
    <property type="entry name" value="Prefoldin"/>
    <property type="match status" value="1"/>
</dbReference>
<name>A0A3M7RKR9_BRAPC</name>
<organism evidence="4 5">
    <name type="scientific">Brachionus plicatilis</name>
    <name type="common">Marine rotifer</name>
    <name type="synonym">Brachionus muelleri</name>
    <dbReference type="NCBI Taxonomy" id="10195"/>
    <lineage>
        <taxon>Eukaryota</taxon>
        <taxon>Metazoa</taxon>
        <taxon>Spiralia</taxon>
        <taxon>Gnathifera</taxon>
        <taxon>Rotifera</taxon>
        <taxon>Eurotatoria</taxon>
        <taxon>Monogononta</taxon>
        <taxon>Pseudotrocha</taxon>
        <taxon>Ploima</taxon>
        <taxon>Brachionidae</taxon>
        <taxon>Brachionus</taxon>
    </lineage>
</organism>
<dbReference type="Proteomes" id="UP000276133">
    <property type="component" value="Unassembled WGS sequence"/>
</dbReference>
<accession>A0A3M7RKR9</accession>
<feature type="coiled-coil region" evidence="3">
    <location>
        <begin position="12"/>
        <end position="46"/>
    </location>
</feature>
<reference evidence="4 5" key="1">
    <citation type="journal article" date="2018" name="Sci. Rep.">
        <title>Genomic signatures of local adaptation to the degree of environmental predictability in rotifers.</title>
        <authorList>
            <person name="Franch-Gras L."/>
            <person name="Hahn C."/>
            <person name="Garcia-Roger E.M."/>
            <person name="Carmona M.J."/>
            <person name="Serra M."/>
            <person name="Gomez A."/>
        </authorList>
    </citation>
    <scope>NUCLEOTIDE SEQUENCE [LARGE SCALE GENOMIC DNA]</scope>
    <source>
        <strain evidence="4">HYR1</strain>
    </source>
</reference>
<keyword evidence="2" id="KW-0143">Chaperone</keyword>
<protein>
    <submittedName>
        <fullName evidence="4">Prefoldin subunit 5</fullName>
    </submittedName>
</protein>